<dbReference type="CDD" id="cd04508">
    <property type="entry name" value="Tudor_SF"/>
    <property type="match status" value="1"/>
</dbReference>
<evidence type="ECO:0000256" key="2">
    <source>
        <dbReference type="SAM" id="MobiDB-lite"/>
    </source>
</evidence>
<organism evidence="4 5">
    <name type="scientific">Eublepharis macularius</name>
    <name type="common">Leopard gecko</name>
    <name type="synonym">Cyrtodactylus macularius</name>
    <dbReference type="NCBI Taxonomy" id="481883"/>
    <lineage>
        <taxon>Eukaryota</taxon>
        <taxon>Metazoa</taxon>
        <taxon>Chordata</taxon>
        <taxon>Craniata</taxon>
        <taxon>Vertebrata</taxon>
        <taxon>Euteleostomi</taxon>
        <taxon>Lepidosauria</taxon>
        <taxon>Squamata</taxon>
        <taxon>Bifurcata</taxon>
        <taxon>Gekkota</taxon>
        <taxon>Eublepharidae</taxon>
        <taxon>Eublepharinae</taxon>
        <taxon>Eublepharis</taxon>
    </lineage>
</organism>
<gene>
    <name evidence="5" type="primary">VWA3B</name>
</gene>
<feature type="region of interest" description="Disordered" evidence="2">
    <location>
        <begin position="746"/>
        <end position="800"/>
    </location>
</feature>
<feature type="region of interest" description="Disordered" evidence="2">
    <location>
        <begin position="815"/>
        <end position="843"/>
    </location>
</feature>
<evidence type="ECO:0000313" key="4">
    <source>
        <dbReference type="Proteomes" id="UP001190640"/>
    </source>
</evidence>
<dbReference type="Pfam" id="PF13768">
    <property type="entry name" value="VWA_3"/>
    <property type="match status" value="2"/>
</dbReference>
<feature type="compositionally biased region" description="Basic residues" evidence="2">
    <location>
        <begin position="1218"/>
        <end position="1229"/>
    </location>
</feature>
<dbReference type="CDD" id="cd00198">
    <property type="entry name" value="vWFA"/>
    <property type="match status" value="1"/>
</dbReference>
<dbReference type="InterPro" id="IPR002035">
    <property type="entry name" value="VWF_A"/>
</dbReference>
<feature type="coiled-coil region" evidence="1">
    <location>
        <begin position="917"/>
        <end position="944"/>
    </location>
</feature>
<dbReference type="GeneID" id="129326730"/>
<dbReference type="Gene3D" id="3.40.50.410">
    <property type="entry name" value="von Willebrand factor, type A domain"/>
    <property type="match status" value="1"/>
</dbReference>
<evidence type="ECO:0000313" key="5">
    <source>
        <dbReference type="RefSeq" id="XP_054831013.1"/>
    </source>
</evidence>
<keyword evidence="1" id="KW-0175">Coiled coil</keyword>
<evidence type="ECO:0000256" key="1">
    <source>
        <dbReference type="SAM" id="Coils"/>
    </source>
</evidence>
<dbReference type="RefSeq" id="XP_054831013.1">
    <property type="nucleotide sequence ID" value="XM_054975038.1"/>
</dbReference>
<dbReference type="InterPro" id="IPR032770">
    <property type="entry name" value="DUF4537"/>
</dbReference>
<accession>A0AA97J3T4</accession>
<dbReference type="SUPFAM" id="SSF53300">
    <property type="entry name" value="vWA-like"/>
    <property type="match status" value="1"/>
</dbReference>
<keyword evidence="4" id="KW-1185">Reference proteome</keyword>
<dbReference type="PANTHER" id="PTHR46785:SF1">
    <property type="entry name" value="VON WILLEBRAND FACTOR A DOMAIN-CONTAINING PROTEIN 3B"/>
    <property type="match status" value="1"/>
</dbReference>
<proteinExistence type="predicted"/>
<dbReference type="KEGG" id="emc:129326730"/>
<dbReference type="SMART" id="SM00327">
    <property type="entry name" value="VWA"/>
    <property type="match status" value="1"/>
</dbReference>
<feature type="region of interest" description="Disordered" evidence="2">
    <location>
        <begin position="1217"/>
        <end position="1281"/>
    </location>
</feature>
<feature type="compositionally biased region" description="Basic and acidic residues" evidence="2">
    <location>
        <begin position="826"/>
        <end position="843"/>
    </location>
</feature>
<dbReference type="PANTHER" id="PTHR46785">
    <property type="entry name" value="VON WILLEBRAND FACTOR A DOMAIN-CONTAINING PROTEIN 3B"/>
    <property type="match status" value="1"/>
</dbReference>
<sequence length="1370" mass="156681">MTGNVGKRIAWSERVTFDGKHKKIPEQYESLIAYKKNSEEKGWKDNGIHWDMDVQPLISSSKWLQLHGLKRNKLSFSQILSQIGFQHKEDYVSILGKLVASRYSNRLYRQYTKAQDGKRYNLTAKKDLLIHFVNCLAVAIELYKQRMEWLTTESRQIFGVIQEQSIAIVLDFGISSAAEFNLCCEALCMVLTQQVAQIAKFNLIRVTEDLVKWQENAVPVTECSIKAAVEWLCMLDHLPAVCHTGPIEAILEAVCDDTVEAVYYFVVGDLPECMKHLVLQKISQSPCPVHTVTFNAREEETITFLKELSHLTSGRFHAFAERTDCIDMTEMSVNWNEDKKSVPIQNSRKLKGKLPLGAGVREDVFLIWKELEEARTTQLQVQRILTEFEESESTKVTKTDYSACDVQDSASSKRWLQKNGLKAQKLTVTEALGNSTFRHADGVVDIKTKPENEYLQTDAETNKKRIHAKYCDKFIHMHLEDGTTVHVHLDAEKYLRYEDRMKNALDQMESRLQELRKGSRALFGDVVEDYIYILIDTSHSMKNKLPLVKEKIFQLVREQLQNKTQFNLVKFDGEAIAWKEKLAEVNEHNLKDALLWIKGLKVGSSTNTLKALQIAFDDSKTQAIYLLTDGRPDQPPQTILDQLKLQRNIPIHTISFNCDDTRANKFLHELANETGGRFHYYHICLMDPDAPKPFEAKDIYLLKKEIEQGEKELKKVNAFYTDNVWMDWFNGSKHWEHKHRRQAFTASSVSTQVEGLNPPPPDRPYCASEEPASASPQPVTDGRQTHSESPTRKKKALYAEQTRSSMLRTLRYATKSFESSPNGRPSPERKELKTQKPEKKKNIDPLDLSSVQWLRTHGLVARRLTIMDALAPTAVPRTAKYIPILDKHVVSKVFDDVFPFAHVSNDMKCVTLINPQAVDLDAYKKKLQEAIKEYERRLDLIVWRALSQEEKDKYVQDHPVSYLENKESLLQALEQLNWPITYEDVKLLEDELLTGLSYIDQASELQEASKEEARRICPFHLCHSKEIQQKLQTRPQVKRKQKGKTFDSLRGRKVIARSESTGFYYPGTVLRSITSSYALIDFTSEETEIVPLKFILPVGGAMPCPSLQVGDYVLTRIRKQSGEEYYVPGIVIATPNKAAAEDKLYTVLKYNNRKEHCVRNGLIKISRKRYTCSCCYINMTQMMDQLMPNVKVVKHFHRALPAEEKEITTVTVGGDWKKKTKARKGRAKSKKEPCKGWASSDSDEMLFAPRKTAKRRAKSSSPSPSIKGSEAPAYGDSSAPFRPRRRSVWLSVKSSEDKLRNRLHCSRCLSEHQQSAPQLTSVAASSSSGSSNCSLSSIEKVEDLARRLQQYHIAQRKGRPPVVKKEQCQL</sequence>
<dbReference type="InterPro" id="IPR036465">
    <property type="entry name" value="vWFA_dom_sf"/>
</dbReference>
<dbReference type="Proteomes" id="UP001190640">
    <property type="component" value="Chromosome 3"/>
</dbReference>
<feature type="domain" description="VWFA" evidence="3">
    <location>
        <begin position="530"/>
        <end position="706"/>
    </location>
</feature>
<dbReference type="Pfam" id="PF15057">
    <property type="entry name" value="DUF4537"/>
    <property type="match status" value="1"/>
</dbReference>
<evidence type="ECO:0000259" key="3">
    <source>
        <dbReference type="PROSITE" id="PS50234"/>
    </source>
</evidence>
<reference evidence="5" key="1">
    <citation type="submission" date="2025-08" db="UniProtKB">
        <authorList>
            <consortium name="RefSeq"/>
        </authorList>
    </citation>
    <scope>IDENTIFICATION</scope>
    <source>
        <tissue evidence="5">Blood</tissue>
    </source>
</reference>
<dbReference type="PROSITE" id="PS50234">
    <property type="entry name" value="VWFA"/>
    <property type="match status" value="1"/>
</dbReference>
<dbReference type="CTD" id="200403"/>
<name>A0AA97J3T4_EUBMA</name>
<protein>
    <submittedName>
        <fullName evidence="5">von Willebrand factor A domain-containing protein 3B</fullName>
    </submittedName>
</protein>